<keyword evidence="2" id="KW-1133">Transmembrane helix</keyword>
<dbReference type="Proteomes" id="UP000304928">
    <property type="component" value="Unassembled WGS sequence"/>
</dbReference>
<evidence type="ECO:0000256" key="1">
    <source>
        <dbReference type="SAM" id="MobiDB-lite"/>
    </source>
</evidence>
<sequence>MEDHTHEIAEVPEAARVVTMALSMITISVLAICLSKFFSGISRTSKSNTSIARRIQFVKNWKGISMTNGLIIAIYIDSFLFIFCTAILSKAYSLNQSRGICDGAILLCLLAYMSSKVMIYYFLVEKVYIIRTINTPRMRSKLWLFNFFGVICPYVVLVILNFVFRIAYINEKGVCVIGMKRKALVPLITFDVLLNVYLTSLFLHPLRQCYSFKSGTGSRMRTLVFRTFVGSCATLVMSVVNLSILTILDGEPGYICLCLCNLDILFTVIVLHWATAVDRQDQTTNTGSRKPKNTLDSSRGGLTSATGGKQGDYVELDERAVSKLTTKIEANRTSPGDDRMNSHAIEVKTQHVQEVEIEPYDIDCESGNNWRESQERIVKPGSI</sequence>
<protein>
    <recommendedName>
        <fullName evidence="5">G-protein coupled receptors family 1 profile domain-containing protein</fullName>
    </recommendedName>
</protein>
<evidence type="ECO:0000313" key="3">
    <source>
        <dbReference type="EMBL" id="THW90837.1"/>
    </source>
</evidence>
<dbReference type="PANTHER" id="PTHR38848:SF3">
    <property type="entry name" value="G-PROTEIN COUPLED RECEPTORS FAMILY 3 PROFILE DOMAIN-CONTAINING PROTEIN"/>
    <property type="match status" value="1"/>
</dbReference>
<feature type="transmembrane region" description="Helical" evidence="2">
    <location>
        <begin position="254"/>
        <end position="274"/>
    </location>
</feature>
<proteinExistence type="predicted"/>
<name>A0A4V4IVW3_AURPU</name>
<feature type="transmembrane region" description="Helical" evidence="2">
    <location>
        <begin position="223"/>
        <end position="248"/>
    </location>
</feature>
<dbReference type="EMBL" id="QZAR01000059">
    <property type="protein sequence ID" value="THW90837.1"/>
    <property type="molecule type" value="Genomic_DNA"/>
</dbReference>
<gene>
    <name evidence="3" type="ORF">D6D15_04298</name>
</gene>
<reference evidence="3 4" key="1">
    <citation type="submission" date="2018-10" db="EMBL/GenBank/DDBJ databases">
        <title>Fifty Aureobasidium pullulans genomes reveal a recombining polyextremotolerant generalist.</title>
        <authorList>
            <person name="Gostincar C."/>
            <person name="Turk M."/>
            <person name="Zajc J."/>
            <person name="Gunde-Cimerman N."/>
        </authorList>
    </citation>
    <scope>NUCLEOTIDE SEQUENCE [LARGE SCALE GENOMIC DNA]</scope>
    <source>
        <strain evidence="3 4">EXF-10507</strain>
    </source>
</reference>
<feature type="transmembrane region" description="Helical" evidence="2">
    <location>
        <begin position="20"/>
        <end position="38"/>
    </location>
</feature>
<feature type="region of interest" description="Disordered" evidence="1">
    <location>
        <begin position="281"/>
        <end position="310"/>
    </location>
</feature>
<feature type="transmembrane region" description="Helical" evidence="2">
    <location>
        <begin position="69"/>
        <end position="92"/>
    </location>
</feature>
<evidence type="ECO:0000313" key="4">
    <source>
        <dbReference type="Proteomes" id="UP000304928"/>
    </source>
</evidence>
<feature type="transmembrane region" description="Helical" evidence="2">
    <location>
        <begin position="143"/>
        <end position="164"/>
    </location>
</feature>
<feature type="compositionally biased region" description="Polar residues" evidence="1">
    <location>
        <begin position="282"/>
        <end position="307"/>
    </location>
</feature>
<dbReference type="AlphaFoldDB" id="A0A4V4IVW3"/>
<organism evidence="3 4">
    <name type="scientific">Aureobasidium pullulans</name>
    <name type="common">Black yeast</name>
    <name type="synonym">Pullularia pullulans</name>
    <dbReference type="NCBI Taxonomy" id="5580"/>
    <lineage>
        <taxon>Eukaryota</taxon>
        <taxon>Fungi</taxon>
        <taxon>Dikarya</taxon>
        <taxon>Ascomycota</taxon>
        <taxon>Pezizomycotina</taxon>
        <taxon>Dothideomycetes</taxon>
        <taxon>Dothideomycetidae</taxon>
        <taxon>Dothideales</taxon>
        <taxon>Saccotheciaceae</taxon>
        <taxon>Aureobasidium</taxon>
    </lineage>
</organism>
<dbReference type="PANTHER" id="PTHR38848">
    <property type="entry name" value="G-PROTEIN COUPLED RECEPTORS FAMILY 3 PROFILE DOMAIN-CONTAINING PROTEIN"/>
    <property type="match status" value="1"/>
</dbReference>
<feature type="transmembrane region" description="Helical" evidence="2">
    <location>
        <begin position="104"/>
        <end position="123"/>
    </location>
</feature>
<evidence type="ECO:0000256" key="2">
    <source>
        <dbReference type="SAM" id="Phobius"/>
    </source>
</evidence>
<comment type="caution">
    <text evidence="3">The sequence shown here is derived from an EMBL/GenBank/DDBJ whole genome shotgun (WGS) entry which is preliminary data.</text>
</comment>
<accession>A0A4V4IVW3</accession>
<keyword evidence="2" id="KW-0812">Transmembrane</keyword>
<feature type="transmembrane region" description="Helical" evidence="2">
    <location>
        <begin position="184"/>
        <end position="203"/>
    </location>
</feature>
<evidence type="ECO:0008006" key="5">
    <source>
        <dbReference type="Google" id="ProtNLM"/>
    </source>
</evidence>
<keyword evidence="2" id="KW-0472">Membrane</keyword>